<dbReference type="SUPFAM" id="SSF53474">
    <property type="entry name" value="alpha/beta-Hydrolases"/>
    <property type="match status" value="1"/>
</dbReference>
<dbReference type="EMBL" id="JACFXV010000031">
    <property type="protein sequence ID" value="MBA5775980.1"/>
    <property type="molecule type" value="Genomic_DNA"/>
</dbReference>
<comment type="caution">
    <text evidence="1">The sequence shown here is derived from an EMBL/GenBank/DDBJ whole genome shotgun (WGS) entry which is preliminary data.</text>
</comment>
<accession>A0A839A8S1</accession>
<evidence type="ECO:0008006" key="3">
    <source>
        <dbReference type="Google" id="ProtNLM"/>
    </source>
</evidence>
<name>A0A839A8S1_9HYPH</name>
<reference evidence="1 2" key="1">
    <citation type="submission" date="2020-07" db="EMBL/GenBank/DDBJ databases">
        <title>Stappia sp., F7233, whole genome shotgun sequencing project.</title>
        <authorList>
            <person name="Jiang S."/>
            <person name="Liu Z.W."/>
            <person name="Du Z.J."/>
        </authorList>
    </citation>
    <scope>NUCLEOTIDE SEQUENCE [LARGE SCALE GENOMIC DNA]</scope>
    <source>
        <strain evidence="1 2">F7233</strain>
    </source>
</reference>
<gene>
    <name evidence="1" type="ORF">H2509_02430</name>
</gene>
<proteinExistence type="predicted"/>
<organism evidence="1 2">
    <name type="scientific">Stappia albiluteola</name>
    <dbReference type="NCBI Taxonomy" id="2758565"/>
    <lineage>
        <taxon>Bacteria</taxon>
        <taxon>Pseudomonadati</taxon>
        <taxon>Pseudomonadota</taxon>
        <taxon>Alphaproteobacteria</taxon>
        <taxon>Hyphomicrobiales</taxon>
        <taxon>Stappiaceae</taxon>
        <taxon>Stappia</taxon>
    </lineage>
</organism>
<dbReference type="Gene3D" id="3.40.50.1820">
    <property type="entry name" value="alpha/beta hydrolase"/>
    <property type="match status" value="1"/>
</dbReference>
<evidence type="ECO:0000313" key="2">
    <source>
        <dbReference type="Proteomes" id="UP000541109"/>
    </source>
</evidence>
<dbReference type="Proteomes" id="UP000541109">
    <property type="component" value="Unassembled WGS sequence"/>
</dbReference>
<dbReference type="InterPro" id="IPR029058">
    <property type="entry name" value="AB_hydrolase_fold"/>
</dbReference>
<dbReference type="AlphaFoldDB" id="A0A839A8S1"/>
<protein>
    <recommendedName>
        <fullName evidence="3">Alpha/beta hydrolase</fullName>
    </recommendedName>
</protein>
<dbReference type="RefSeq" id="WP_182161912.1">
    <property type="nucleotide sequence ID" value="NZ_JACFXV010000031.1"/>
</dbReference>
<evidence type="ECO:0000313" key="1">
    <source>
        <dbReference type="EMBL" id="MBA5775980.1"/>
    </source>
</evidence>
<keyword evidence="2" id="KW-1185">Reference proteome</keyword>
<sequence>MQPGGMRRSDLILERWGFLTETPGVPLRKVQVGKRRLPGILALPDDPPGLVVFALGAGSSRLSPHNRCLQRALAAYGFAVLLFDLLEEEEANDLAAVFDVAKLAGRIVEAIEWIGGQRDLERLPLGVFSARTGTAAALLVSALLPEAIGAHVARRGRPDLVRAILPQVKAPTLFLLGTKDSVTKRRYEKSVTIMNCVNTVREIDYLNSLSEDGKFVSCLVEVADRWFSRYLCAKLLG</sequence>